<dbReference type="SUPFAM" id="SSF53474">
    <property type="entry name" value="alpha/beta-Hydrolases"/>
    <property type="match status" value="1"/>
</dbReference>
<sequence>MAWLLAASAWFVNWWPQAPAVAVGGLLILSTAHAGVLGVEFIATRRVSRSDSVARASAFECGRAWIAESWIAARVFCWQQPFRSRAFPDHLPQANGRRGVIFVHGFLCNRAFWNPWLEELRARDHAFVAVNLEPIWASIDHYVQTIESAVQRVTAQTGRAPVLICHSMGGLAARAWLRSSDPSRVHRIVTIGTPHHGTWLARFSHTANGRQMRIGSNWMRQAERDGVPAGLFTCWYSNCDNITFPVSTATLPGADNRLASGRGHVEMAFMPSLRHQTLDLLES</sequence>
<comment type="caution">
    <text evidence="2">The sequence shown here is derived from an EMBL/GenBank/DDBJ whole genome shotgun (WGS) entry which is preliminary data.</text>
</comment>
<feature type="domain" description="AB hydrolase-1" evidence="1">
    <location>
        <begin position="100"/>
        <end position="219"/>
    </location>
</feature>
<gene>
    <name evidence="2" type="ORF">GCM10023165_38680</name>
</gene>
<proteinExistence type="predicted"/>
<evidence type="ECO:0000313" key="2">
    <source>
        <dbReference type="EMBL" id="GAA4350915.1"/>
    </source>
</evidence>
<dbReference type="PANTHER" id="PTHR37946:SF1">
    <property type="entry name" value="SLL1969 PROTEIN"/>
    <property type="match status" value="1"/>
</dbReference>
<reference evidence="3" key="1">
    <citation type="journal article" date="2019" name="Int. J. Syst. Evol. Microbiol.">
        <title>The Global Catalogue of Microorganisms (GCM) 10K type strain sequencing project: providing services to taxonomists for standard genome sequencing and annotation.</title>
        <authorList>
            <consortium name="The Broad Institute Genomics Platform"/>
            <consortium name="The Broad Institute Genome Sequencing Center for Infectious Disease"/>
            <person name="Wu L."/>
            <person name="Ma J."/>
        </authorList>
    </citation>
    <scope>NUCLEOTIDE SEQUENCE [LARGE SCALE GENOMIC DNA]</scope>
    <source>
        <strain evidence="3">JCM 17804</strain>
    </source>
</reference>
<evidence type="ECO:0000313" key="3">
    <source>
        <dbReference type="Proteomes" id="UP001500975"/>
    </source>
</evidence>
<dbReference type="EMBL" id="BAABGJ010000072">
    <property type="protein sequence ID" value="GAA4350915.1"/>
    <property type="molecule type" value="Genomic_DNA"/>
</dbReference>
<protein>
    <recommendedName>
        <fullName evidence="1">AB hydrolase-1 domain-containing protein</fullName>
    </recommendedName>
</protein>
<dbReference type="PANTHER" id="PTHR37946">
    <property type="entry name" value="SLL1969 PROTEIN"/>
    <property type="match status" value="1"/>
</dbReference>
<keyword evidence="3" id="KW-1185">Reference proteome</keyword>
<dbReference type="Pfam" id="PF12697">
    <property type="entry name" value="Abhydrolase_6"/>
    <property type="match status" value="1"/>
</dbReference>
<dbReference type="Proteomes" id="UP001500975">
    <property type="component" value="Unassembled WGS sequence"/>
</dbReference>
<dbReference type="InterPro" id="IPR000073">
    <property type="entry name" value="AB_hydrolase_1"/>
</dbReference>
<accession>A0ABP8I4A5</accession>
<dbReference type="Gene3D" id="3.40.50.1820">
    <property type="entry name" value="alpha/beta hydrolase"/>
    <property type="match status" value="1"/>
</dbReference>
<organism evidence="2 3">
    <name type="scientific">Variovorax defluvii</name>
    <dbReference type="NCBI Taxonomy" id="913761"/>
    <lineage>
        <taxon>Bacteria</taxon>
        <taxon>Pseudomonadati</taxon>
        <taxon>Pseudomonadota</taxon>
        <taxon>Betaproteobacteria</taxon>
        <taxon>Burkholderiales</taxon>
        <taxon>Comamonadaceae</taxon>
        <taxon>Variovorax</taxon>
    </lineage>
</organism>
<evidence type="ECO:0000259" key="1">
    <source>
        <dbReference type="Pfam" id="PF12697"/>
    </source>
</evidence>
<dbReference type="InterPro" id="IPR029058">
    <property type="entry name" value="AB_hydrolase_fold"/>
</dbReference>
<name>A0ABP8I4A5_9BURK</name>